<dbReference type="Proteomes" id="UP000252355">
    <property type="component" value="Unassembled WGS sequence"/>
</dbReference>
<reference evidence="1 2" key="1">
    <citation type="submission" date="2018-05" db="EMBL/GenBank/DDBJ databases">
        <title>A metagenomic window into the 2 km-deep terrestrial subsurface aquifer revealed taxonomically and functionally diverse microbial community comprising novel uncultured bacterial lineages.</title>
        <authorList>
            <person name="Kadnikov V.V."/>
            <person name="Mardanov A.V."/>
            <person name="Beletsky A.V."/>
            <person name="Banks D."/>
            <person name="Pimenov N.V."/>
            <person name="Frank Y.A."/>
            <person name="Karnachuk O.V."/>
            <person name="Ravin N.V."/>
        </authorList>
    </citation>
    <scope>NUCLEOTIDE SEQUENCE [LARGE SCALE GENOMIC DNA]</scope>
    <source>
        <strain evidence="1">BY5</strain>
    </source>
</reference>
<name>A0A367ZR23_9BACT</name>
<dbReference type="InterPro" id="IPR045584">
    <property type="entry name" value="Pilin-like"/>
</dbReference>
<gene>
    <name evidence="1" type="ORF">OZSIB_2876</name>
</gene>
<dbReference type="AlphaFoldDB" id="A0A367ZR23"/>
<organism evidence="1 2">
    <name type="scientific">Candidatus Ozemobacter sibiricus</name>
    <dbReference type="NCBI Taxonomy" id="2268124"/>
    <lineage>
        <taxon>Bacteria</taxon>
        <taxon>Candidatus Ozemobacteria</taxon>
        <taxon>Candidatus Ozemobacterales</taxon>
        <taxon>Candidatus Ozemobacteraceae</taxon>
        <taxon>Candidatus Ozemobacter</taxon>
    </lineage>
</organism>
<evidence type="ECO:0000313" key="2">
    <source>
        <dbReference type="Proteomes" id="UP000252355"/>
    </source>
</evidence>
<sequence length="242" mass="26408">MIELLIVVAIIAVLVGVALPYYQNYVRETRITKAKHELDIIKEALIKYNTFEDKKFSGNDLNVLQGNYLQQLTFDPWGRAYEVFPASGVVRSLGPDHLDPRDDIVVDYLPSLALARATWVDADHNRHITASDGLRLEFTRFLLPGQSITYTNDPVAASASGPSLLFSPEVKVGQLGATSTPLVATISELWIPILSNDDTIFFPGSSTVRVASGNVSLKDFSGRPANGTAGQFPGMEVTIKAD</sequence>
<protein>
    <submittedName>
        <fullName evidence="1">Uncharacterized protein</fullName>
    </submittedName>
</protein>
<dbReference type="Gene3D" id="3.30.700.10">
    <property type="entry name" value="Glycoprotein, Type 4 Pilin"/>
    <property type="match status" value="1"/>
</dbReference>
<proteinExistence type="predicted"/>
<accession>A0A367ZR23</accession>
<comment type="caution">
    <text evidence="1">The sequence shown here is derived from an EMBL/GenBank/DDBJ whole genome shotgun (WGS) entry which is preliminary data.</text>
</comment>
<dbReference type="SUPFAM" id="SSF54523">
    <property type="entry name" value="Pili subunits"/>
    <property type="match status" value="1"/>
</dbReference>
<evidence type="ECO:0000313" key="1">
    <source>
        <dbReference type="EMBL" id="RCK80563.1"/>
    </source>
</evidence>
<dbReference type="EMBL" id="QOQW01000005">
    <property type="protein sequence ID" value="RCK80563.1"/>
    <property type="molecule type" value="Genomic_DNA"/>
</dbReference>